<evidence type="ECO:0000256" key="1">
    <source>
        <dbReference type="ARBA" id="ARBA00010088"/>
    </source>
</evidence>
<sequence>MAAESSTLKASLQSIEAVRHQDKATRQDDGFLYQKLLFDCPMTYETTPGGKDTAWLEMSAELLYGRKGDDVQKILFTEKNVKDLLRTKKILVFLCGGPMDKNEANRNPTMNELLLDKGYWILFPDYRGTGQSKTYRDVPMGKPSRDNRIVPQQIGNKWYKKLRQTDIVRDLESVRRCLLGDKKWETLGQSFGGWVSLTYLSFHPQGLEKVRIAGGLAPFDNARDVYKSLFRLVIERNDDYYLKYTGDVQTVRKVVRWLAKKDMNRDSVVLPKGNLPEAGLLTAQRFLCMGRMLGARGTWEKIHDTLAAMESDIENDDTGNQLTDETLALYKHNDSWRIDDRPGYAVMHEAMYCVQDGSRSNWAAHDIAQKFSRQYWWVNCDLKQISAELEKRDGKLYFSGEMVYKFFFDTYGGLMDKELKEEAFALAEYKWPEKMYDDGQLSKNTVPVNAVSYKEDMHVDPVLSEQARKKFGNGSMNHELVGEGLEHAALRTHTNKVIDLLWRT</sequence>
<organism evidence="4 5">
    <name type="scientific">Anthostomella pinea</name>
    <dbReference type="NCBI Taxonomy" id="933095"/>
    <lineage>
        <taxon>Eukaryota</taxon>
        <taxon>Fungi</taxon>
        <taxon>Dikarya</taxon>
        <taxon>Ascomycota</taxon>
        <taxon>Pezizomycotina</taxon>
        <taxon>Sordariomycetes</taxon>
        <taxon>Xylariomycetidae</taxon>
        <taxon>Xylariales</taxon>
        <taxon>Xylariaceae</taxon>
        <taxon>Anthostomella</taxon>
    </lineage>
</organism>
<dbReference type="AlphaFoldDB" id="A0AAI8VM06"/>
<proteinExistence type="inferred from homology"/>
<dbReference type="PANTHER" id="PTHR43248:SF2">
    <property type="entry name" value="PROLYL AMINOPEPTIDASE"/>
    <property type="match status" value="1"/>
</dbReference>
<dbReference type="InterPro" id="IPR029058">
    <property type="entry name" value="AB_hydrolase_fold"/>
</dbReference>
<dbReference type="GO" id="GO:0016787">
    <property type="term" value="F:hydrolase activity"/>
    <property type="evidence" value="ECO:0007669"/>
    <property type="project" value="UniProtKB-KW"/>
</dbReference>
<comment type="similarity">
    <text evidence="1">Belongs to the peptidase S33 family.</text>
</comment>
<dbReference type="Gene3D" id="3.40.50.1820">
    <property type="entry name" value="alpha/beta hydrolase"/>
    <property type="match status" value="1"/>
</dbReference>
<name>A0AAI8VM06_9PEZI</name>
<dbReference type="InterPro" id="IPR000073">
    <property type="entry name" value="AB_hydrolase_1"/>
</dbReference>
<comment type="caution">
    <text evidence="4">The sequence shown here is derived from an EMBL/GenBank/DDBJ whole genome shotgun (WGS) entry which is preliminary data.</text>
</comment>
<dbReference type="Proteomes" id="UP001295740">
    <property type="component" value="Unassembled WGS sequence"/>
</dbReference>
<keyword evidence="5" id="KW-1185">Reference proteome</keyword>
<dbReference type="PANTHER" id="PTHR43248">
    <property type="entry name" value="2-SUCCINYL-6-HYDROXY-2,4-CYCLOHEXADIENE-1-CARBOXYLATE SYNTHASE"/>
    <property type="match status" value="1"/>
</dbReference>
<gene>
    <name evidence="4" type="ORF">KHLLAP_LOCUS7884</name>
</gene>
<accession>A0AAI8VM06</accession>
<dbReference type="SUPFAM" id="SSF53474">
    <property type="entry name" value="alpha/beta-Hydrolases"/>
    <property type="match status" value="1"/>
</dbReference>
<evidence type="ECO:0000259" key="3">
    <source>
        <dbReference type="Pfam" id="PF00561"/>
    </source>
</evidence>
<evidence type="ECO:0000313" key="4">
    <source>
        <dbReference type="EMBL" id="CAJ2507416.1"/>
    </source>
</evidence>
<dbReference type="InterPro" id="IPR051601">
    <property type="entry name" value="Serine_prot/Carboxylest_S33"/>
</dbReference>
<dbReference type="Pfam" id="PF00561">
    <property type="entry name" value="Abhydrolase_1"/>
    <property type="match status" value="1"/>
</dbReference>
<feature type="domain" description="AB hydrolase-1" evidence="3">
    <location>
        <begin position="90"/>
        <end position="215"/>
    </location>
</feature>
<keyword evidence="2" id="KW-0378">Hydrolase</keyword>
<evidence type="ECO:0000256" key="2">
    <source>
        <dbReference type="ARBA" id="ARBA00022801"/>
    </source>
</evidence>
<reference evidence="4" key="1">
    <citation type="submission" date="2023-10" db="EMBL/GenBank/DDBJ databases">
        <authorList>
            <person name="Hackl T."/>
        </authorList>
    </citation>
    <scope>NUCLEOTIDE SEQUENCE</scope>
</reference>
<evidence type="ECO:0000313" key="5">
    <source>
        <dbReference type="Proteomes" id="UP001295740"/>
    </source>
</evidence>
<dbReference type="EMBL" id="CAUWAG010000010">
    <property type="protein sequence ID" value="CAJ2507416.1"/>
    <property type="molecule type" value="Genomic_DNA"/>
</dbReference>
<protein>
    <submittedName>
        <fullName evidence="4">Uu.00g086020.m01.CDS01</fullName>
    </submittedName>
</protein>